<reference evidence="9" key="1">
    <citation type="submission" date="2020-05" db="EMBL/GenBank/DDBJ databases">
        <title>WGS assembly of Panicum virgatum.</title>
        <authorList>
            <person name="Lovell J.T."/>
            <person name="Jenkins J."/>
            <person name="Shu S."/>
            <person name="Juenger T.E."/>
            <person name="Schmutz J."/>
        </authorList>
    </citation>
    <scope>NUCLEOTIDE SEQUENCE</scope>
    <source>
        <strain evidence="9">AP13</strain>
    </source>
</reference>
<feature type="domain" description="Protein kinase" evidence="8">
    <location>
        <begin position="436"/>
        <end position="726"/>
    </location>
</feature>
<evidence type="ECO:0000256" key="7">
    <source>
        <dbReference type="SAM" id="MobiDB-lite"/>
    </source>
</evidence>
<feature type="region of interest" description="Disordered" evidence="7">
    <location>
        <begin position="1"/>
        <end position="49"/>
    </location>
</feature>
<dbReference type="GO" id="GO:0007094">
    <property type="term" value="P:mitotic spindle assembly checkpoint signaling"/>
    <property type="evidence" value="ECO:0007669"/>
    <property type="project" value="TreeGrafter"/>
</dbReference>
<dbReference type="SUPFAM" id="SSF56112">
    <property type="entry name" value="Protein kinase-like (PK-like)"/>
    <property type="match status" value="1"/>
</dbReference>
<dbReference type="PROSITE" id="PS50011">
    <property type="entry name" value="PROTEIN_KINASE_DOM"/>
    <property type="match status" value="1"/>
</dbReference>
<feature type="compositionally biased region" description="Low complexity" evidence="7">
    <location>
        <begin position="33"/>
        <end position="49"/>
    </location>
</feature>
<dbReference type="GO" id="GO:0004712">
    <property type="term" value="F:protein serine/threonine/tyrosine kinase activity"/>
    <property type="evidence" value="ECO:0007669"/>
    <property type="project" value="TreeGrafter"/>
</dbReference>
<dbReference type="GO" id="GO:0005524">
    <property type="term" value="F:ATP binding"/>
    <property type="evidence" value="ECO:0007669"/>
    <property type="project" value="UniProtKB-UniRule"/>
</dbReference>
<dbReference type="AlphaFoldDB" id="A0A8T0NCE7"/>
<evidence type="ECO:0000313" key="10">
    <source>
        <dbReference type="Proteomes" id="UP000823388"/>
    </source>
</evidence>
<dbReference type="Gene3D" id="1.10.510.10">
    <property type="entry name" value="Transferase(Phosphotransferase) domain 1"/>
    <property type="match status" value="1"/>
</dbReference>
<dbReference type="InterPro" id="IPR008271">
    <property type="entry name" value="Ser/Thr_kinase_AS"/>
</dbReference>
<evidence type="ECO:0000256" key="4">
    <source>
        <dbReference type="ARBA" id="ARBA00022777"/>
    </source>
</evidence>
<keyword evidence="4" id="KW-0418">Kinase</keyword>
<dbReference type="InterPro" id="IPR027084">
    <property type="entry name" value="Mps1_cat"/>
</dbReference>
<name>A0A8T0NCE7_PANVG</name>
<feature type="compositionally biased region" description="Polar residues" evidence="7">
    <location>
        <begin position="312"/>
        <end position="326"/>
    </location>
</feature>
<dbReference type="OrthoDB" id="20524at2759"/>
<protein>
    <recommendedName>
        <fullName evidence="8">Protein kinase domain-containing protein</fullName>
    </recommendedName>
</protein>
<evidence type="ECO:0000256" key="1">
    <source>
        <dbReference type="ARBA" id="ARBA00022527"/>
    </source>
</evidence>
<feature type="region of interest" description="Disordered" evidence="7">
    <location>
        <begin position="312"/>
        <end position="366"/>
    </location>
</feature>
<dbReference type="GO" id="GO:0034501">
    <property type="term" value="P:protein localization to kinetochore"/>
    <property type="evidence" value="ECO:0007669"/>
    <property type="project" value="TreeGrafter"/>
</dbReference>
<sequence>MESRDSFLRPPTPSHAAGASAGKGITVPTGGDTAASNLTSSSGSSSSLTLSPHNFLRELNAAVKRQRPLGLMQSNVPRATRVLVSRAEGANRAGPSPSEVKNHEGKVMQPRRGLLGSSRLQNATPDQQKNASTAKLGSSAPDELMLTTPSMLKNITDTCGQSVGQNYQQKNEANLVVDMEKSSLETSSQIPSRNALVVESFKKEQFYSVGDPQLTSQSDNVGITVDSRMDSMLSYLHSVSLTAGESIPANQGAHYHHQNHQELEIADAAVDMDIRYDAPNLSHRGIEESRNQNHGDPMTHCSAIGSSATAVSLHSGPTVQSSQAPQISGYASPVPMPESAAESSKGLLGHGPQKERAGATGIDDWNPLDQQVRLGGSATDKAVSSIGSLCSKGLPANDQPTSTRDGGAPRPNKGEKERHKRNYDPNVFFKVNGKLYQKLGKIGSGGSSEVHKVISSDCIIYALKKIKLKGRDYPTAYGFCQEIEYLNKLKGKSNIIQLIDYEVTDKSLLIEGSMSPRDGRIRDDHYIFMVLEFGEIDLAHMVAQKWKERNNSNMKIDENWLRFYWQQMLEAVNTIHEERIVHSDLKPANFMLVRGSLKLIDFGIAKAIQNDTTNIQRDAQVGTLNYMSPEAFMCNDTDSGGNIIKCGRPSDIWSLGCILYQMVYGKTPFANYKTFWAKYKEVTDRNHKIMYEPVDNPWLIDLMQRCLAWDRSERWRIPQLLQHPFLNPPVPRDSPPVDNDPCRLLMERIRDNWDNPAVQKLCSLIEKLNEDQC</sequence>
<dbReference type="PROSITE" id="PS00108">
    <property type="entry name" value="PROTEIN_KINASE_ST"/>
    <property type="match status" value="1"/>
</dbReference>
<dbReference type="Pfam" id="PF00069">
    <property type="entry name" value="Pkinase"/>
    <property type="match status" value="1"/>
</dbReference>
<organism evidence="9 10">
    <name type="scientific">Panicum virgatum</name>
    <name type="common">Blackwell switchgrass</name>
    <dbReference type="NCBI Taxonomy" id="38727"/>
    <lineage>
        <taxon>Eukaryota</taxon>
        <taxon>Viridiplantae</taxon>
        <taxon>Streptophyta</taxon>
        <taxon>Embryophyta</taxon>
        <taxon>Tracheophyta</taxon>
        <taxon>Spermatophyta</taxon>
        <taxon>Magnoliopsida</taxon>
        <taxon>Liliopsida</taxon>
        <taxon>Poales</taxon>
        <taxon>Poaceae</taxon>
        <taxon>PACMAD clade</taxon>
        <taxon>Panicoideae</taxon>
        <taxon>Panicodae</taxon>
        <taxon>Paniceae</taxon>
        <taxon>Panicinae</taxon>
        <taxon>Panicum</taxon>
        <taxon>Panicum sect. Hiantes</taxon>
    </lineage>
</organism>
<dbReference type="SMART" id="SM00220">
    <property type="entry name" value="S_TKc"/>
    <property type="match status" value="1"/>
</dbReference>
<dbReference type="GO" id="GO:0000776">
    <property type="term" value="C:kinetochore"/>
    <property type="evidence" value="ECO:0007669"/>
    <property type="project" value="TreeGrafter"/>
</dbReference>
<evidence type="ECO:0000313" key="9">
    <source>
        <dbReference type="EMBL" id="KAG2546545.1"/>
    </source>
</evidence>
<accession>A0A8T0NCE7</accession>
<evidence type="ECO:0000256" key="6">
    <source>
        <dbReference type="PROSITE-ProRule" id="PRU10141"/>
    </source>
</evidence>
<feature type="compositionally biased region" description="Polar residues" evidence="7">
    <location>
        <begin position="118"/>
        <end position="136"/>
    </location>
</feature>
<dbReference type="InterPro" id="IPR011009">
    <property type="entry name" value="Kinase-like_dom_sf"/>
</dbReference>
<dbReference type="InterPro" id="IPR000719">
    <property type="entry name" value="Prot_kinase_dom"/>
</dbReference>
<evidence type="ECO:0000256" key="3">
    <source>
        <dbReference type="ARBA" id="ARBA00022741"/>
    </source>
</evidence>
<keyword evidence="3 6" id="KW-0547">Nucleotide-binding</keyword>
<feature type="binding site" evidence="6">
    <location>
        <position position="464"/>
    </location>
    <ligand>
        <name>ATP</name>
        <dbReference type="ChEBI" id="CHEBI:30616"/>
    </ligand>
</feature>
<dbReference type="GO" id="GO:0033316">
    <property type="term" value="P:meiotic spindle assembly checkpoint signaling"/>
    <property type="evidence" value="ECO:0007669"/>
    <property type="project" value="TreeGrafter"/>
</dbReference>
<evidence type="ECO:0000256" key="5">
    <source>
        <dbReference type="ARBA" id="ARBA00022840"/>
    </source>
</evidence>
<dbReference type="PROSITE" id="PS00107">
    <property type="entry name" value="PROTEIN_KINASE_ATP"/>
    <property type="match status" value="1"/>
</dbReference>
<evidence type="ECO:0000256" key="2">
    <source>
        <dbReference type="ARBA" id="ARBA00022679"/>
    </source>
</evidence>
<dbReference type="GO" id="GO:0098813">
    <property type="term" value="P:nuclear chromosome segregation"/>
    <property type="evidence" value="ECO:0007669"/>
    <property type="project" value="UniProtKB-ARBA"/>
</dbReference>
<gene>
    <name evidence="9" type="ORF">PVAP13_9KG032600</name>
</gene>
<feature type="region of interest" description="Disordered" evidence="7">
    <location>
        <begin position="389"/>
        <end position="422"/>
    </location>
</feature>
<dbReference type="Gene3D" id="3.30.200.20">
    <property type="entry name" value="Phosphorylase Kinase, domain 1"/>
    <property type="match status" value="1"/>
</dbReference>
<keyword evidence="2" id="KW-0808">Transferase</keyword>
<dbReference type="CDD" id="cd14131">
    <property type="entry name" value="PKc_Mps1"/>
    <property type="match status" value="1"/>
</dbReference>
<dbReference type="GO" id="GO:0004674">
    <property type="term" value="F:protein serine/threonine kinase activity"/>
    <property type="evidence" value="ECO:0007669"/>
    <property type="project" value="UniProtKB-KW"/>
</dbReference>
<dbReference type="FunFam" id="1.10.510.10:FF:000224">
    <property type="entry name" value="serine/threonine-protein kinase mph1 isoform X1"/>
    <property type="match status" value="1"/>
</dbReference>
<evidence type="ECO:0000259" key="8">
    <source>
        <dbReference type="PROSITE" id="PS50011"/>
    </source>
</evidence>
<dbReference type="PANTHER" id="PTHR22974">
    <property type="entry name" value="MIXED LINEAGE PROTEIN KINASE"/>
    <property type="match status" value="1"/>
</dbReference>
<dbReference type="EMBL" id="CM029053">
    <property type="protein sequence ID" value="KAG2546545.1"/>
    <property type="molecule type" value="Genomic_DNA"/>
</dbReference>
<comment type="caution">
    <text evidence="9">The sequence shown here is derived from an EMBL/GenBank/DDBJ whole genome shotgun (WGS) entry which is preliminary data.</text>
</comment>
<proteinExistence type="predicted"/>
<dbReference type="GO" id="GO:0005634">
    <property type="term" value="C:nucleus"/>
    <property type="evidence" value="ECO:0007669"/>
    <property type="project" value="TreeGrafter"/>
</dbReference>
<dbReference type="Proteomes" id="UP000823388">
    <property type="component" value="Chromosome 9K"/>
</dbReference>
<keyword evidence="5 6" id="KW-0067">ATP-binding</keyword>
<dbReference type="PANTHER" id="PTHR22974:SF21">
    <property type="entry name" value="DUAL SPECIFICITY PROTEIN KINASE TTK"/>
    <property type="match status" value="1"/>
</dbReference>
<dbReference type="FunFam" id="3.30.200.20:FF:000269">
    <property type="entry name" value="serine/threonine-protein kinase mph1 isoform X2"/>
    <property type="match status" value="1"/>
</dbReference>
<dbReference type="InterPro" id="IPR017441">
    <property type="entry name" value="Protein_kinase_ATP_BS"/>
</dbReference>
<feature type="region of interest" description="Disordered" evidence="7">
    <location>
        <begin position="86"/>
        <end position="142"/>
    </location>
</feature>
<keyword evidence="10" id="KW-1185">Reference proteome</keyword>
<keyword evidence="1" id="KW-0723">Serine/threonine-protein kinase</keyword>